<feature type="region of interest" description="Disordered" evidence="1">
    <location>
        <begin position="1"/>
        <end position="47"/>
    </location>
</feature>
<evidence type="ECO:0000313" key="3">
    <source>
        <dbReference type="Proteomes" id="UP000299102"/>
    </source>
</evidence>
<dbReference type="AlphaFoldDB" id="A0A4C1Z427"/>
<dbReference type="Proteomes" id="UP000299102">
    <property type="component" value="Unassembled WGS sequence"/>
</dbReference>
<protein>
    <submittedName>
        <fullName evidence="2">Uncharacterized protein</fullName>
    </submittedName>
</protein>
<keyword evidence="3" id="KW-1185">Reference proteome</keyword>
<evidence type="ECO:0000313" key="2">
    <source>
        <dbReference type="EMBL" id="GBP81923.1"/>
    </source>
</evidence>
<proteinExistence type="predicted"/>
<organism evidence="2 3">
    <name type="scientific">Eumeta variegata</name>
    <name type="common">Bagworm moth</name>
    <name type="synonym">Eumeta japonica</name>
    <dbReference type="NCBI Taxonomy" id="151549"/>
    <lineage>
        <taxon>Eukaryota</taxon>
        <taxon>Metazoa</taxon>
        <taxon>Ecdysozoa</taxon>
        <taxon>Arthropoda</taxon>
        <taxon>Hexapoda</taxon>
        <taxon>Insecta</taxon>
        <taxon>Pterygota</taxon>
        <taxon>Neoptera</taxon>
        <taxon>Endopterygota</taxon>
        <taxon>Lepidoptera</taxon>
        <taxon>Glossata</taxon>
        <taxon>Ditrysia</taxon>
        <taxon>Tineoidea</taxon>
        <taxon>Psychidae</taxon>
        <taxon>Oiketicinae</taxon>
        <taxon>Eumeta</taxon>
    </lineage>
</organism>
<name>A0A4C1Z427_EUMVA</name>
<comment type="caution">
    <text evidence="2">The sequence shown here is derived from an EMBL/GenBank/DDBJ whole genome shotgun (WGS) entry which is preliminary data.</text>
</comment>
<sequence>MKRARRPPPPAPAHAIGRSNKLESSRFGRGSCSCSIGQTPANREHRSYKTKVLNSSSELPNGNVPWLAESVGRARPLPAPRSSWRYLLPLLTGDGERRRSSCPENSTQVSARCHETIFEDDTPSDSGSTTSKALTIPINPILWLKSSKESVH</sequence>
<reference evidence="2 3" key="1">
    <citation type="journal article" date="2019" name="Commun. Biol.">
        <title>The bagworm genome reveals a unique fibroin gene that provides high tensile strength.</title>
        <authorList>
            <person name="Kono N."/>
            <person name="Nakamura H."/>
            <person name="Ohtoshi R."/>
            <person name="Tomita M."/>
            <person name="Numata K."/>
            <person name="Arakawa K."/>
        </authorList>
    </citation>
    <scope>NUCLEOTIDE SEQUENCE [LARGE SCALE GENOMIC DNA]</scope>
</reference>
<gene>
    <name evidence="2" type="ORF">EVAR_89030_1</name>
</gene>
<dbReference type="EMBL" id="BGZK01001538">
    <property type="protein sequence ID" value="GBP81923.1"/>
    <property type="molecule type" value="Genomic_DNA"/>
</dbReference>
<accession>A0A4C1Z427</accession>
<evidence type="ECO:0000256" key="1">
    <source>
        <dbReference type="SAM" id="MobiDB-lite"/>
    </source>
</evidence>